<reference evidence="3" key="5">
    <citation type="submission" date="2023-07" db="EMBL/GenBank/DDBJ databases">
        <title>A collection of bacterial strains from the Burkholderia cepacia Research Laboratory and Repository.</title>
        <authorList>
            <person name="Lipuma J."/>
            <person name="Spilker T."/>
            <person name="Caverly L."/>
        </authorList>
    </citation>
    <scope>NUCLEOTIDE SEQUENCE</scope>
    <source>
        <strain evidence="3">AU44979</strain>
    </source>
</reference>
<dbReference type="EMBL" id="JAGEMX010000033">
    <property type="protein sequence ID" value="MBO1835524.1"/>
    <property type="molecule type" value="Genomic_DNA"/>
</dbReference>
<accession>A0A2S5DMQ1</accession>
<dbReference type="AlphaFoldDB" id="A0A2S5DMQ1"/>
<evidence type="ECO:0000313" key="7">
    <source>
        <dbReference type="Proteomes" id="UP000664048"/>
    </source>
</evidence>
<evidence type="ECO:0000313" key="6">
    <source>
        <dbReference type="Proteomes" id="UP000238655"/>
    </source>
</evidence>
<dbReference type="Proteomes" id="UP001172109">
    <property type="component" value="Unassembled WGS sequence"/>
</dbReference>
<sequence length="168" mass="18703">MQLIVSAYSGLEQLDHPRTNENGDPVDVFCVRLDAAARFPHRASDLDMARIYRYRNSFEFSAGTYVMHDIFRERLAELADYPAISIGAARICHTNGAIAAKDGPFKELIDFSITSGTIGTRTSAKLADDFSQFLGAIDADCDHLFAELYRNWYFAFCLAENCGAVQLS</sequence>
<geneLocation type="plasmid" evidence="5 8">
    <name>unnamed2</name>
</geneLocation>
<evidence type="ECO:0000313" key="4">
    <source>
        <dbReference type="EMBL" id="POZ80381.1"/>
    </source>
</evidence>
<name>A0A2S5DMQ1_9BURK</name>
<dbReference type="Proteomes" id="UP000611459">
    <property type="component" value="Unassembled WGS sequence"/>
</dbReference>
<reference evidence="4 6" key="1">
    <citation type="submission" date="2018-01" db="EMBL/GenBank/DDBJ databases">
        <title>Successful Treatment of Persistent Burkholderia cepacia Bacteremia with Ceftazidime-Avibactam.</title>
        <authorList>
            <person name="Tamma P."/>
            <person name="Fan Y."/>
            <person name="Bergman Y."/>
            <person name="Sick-Samuels A."/>
            <person name="Hsu A."/>
            <person name="Timp W."/>
            <person name="Simner P."/>
        </authorList>
    </citation>
    <scope>NUCLEOTIDE SEQUENCE [LARGE SCALE GENOMIC DNA]</scope>
    <source>
        <strain evidence="4 6">170816</strain>
    </source>
</reference>
<keyword evidence="5" id="KW-0614">Plasmid</keyword>
<dbReference type="EMBL" id="CP090644">
    <property type="protein sequence ID" value="WFN23866.1"/>
    <property type="molecule type" value="Genomic_DNA"/>
</dbReference>
<dbReference type="RefSeq" id="WP_027810082.1">
    <property type="nucleotide sequence ID" value="NZ_BSTW01000022.1"/>
</dbReference>
<evidence type="ECO:0000313" key="2">
    <source>
        <dbReference type="EMBL" id="MBO1835524.1"/>
    </source>
</evidence>
<dbReference type="Proteomes" id="UP000238655">
    <property type="component" value="Unassembled WGS sequence"/>
</dbReference>
<dbReference type="EMBL" id="JAENIB010000039">
    <property type="protein sequence ID" value="MBK1935877.1"/>
    <property type="molecule type" value="Genomic_DNA"/>
</dbReference>
<dbReference type="Proteomes" id="UP001220209">
    <property type="component" value="Plasmid unnamed2"/>
</dbReference>
<gene>
    <name evidence="4" type="ORF">C3743_38680</name>
    <name evidence="2" type="ORF">J4M89_39725</name>
    <name evidence="1" type="ORF">JIN94_38980</name>
    <name evidence="5" type="ORF">LXE91_41355</name>
    <name evidence="3" type="ORF">QZM56_32500</name>
</gene>
<evidence type="ECO:0000313" key="1">
    <source>
        <dbReference type="EMBL" id="MBK1935877.1"/>
    </source>
</evidence>
<reference evidence="1" key="2">
    <citation type="submission" date="2021-01" db="EMBL/GenBank/DDBJ databases">
        <title>Outbreak of Burkholderia contaminns endophthalmitis traced to a clinical ventilation system.</title>
        <authorList>
            <person name="Lipuma J."/>
            <person name="Spilker T."/>
            <person name="Kratholm J."/>
        </authorList>
    </citation>
    <scope>NUCLEOTIDE SEQUENCE</scope>
    <source>
        <strain evidence="1">HI4954</strain>
    </source>
</reference>
<keyword evidence="7" id="KW-1185">Reference proteome</keyword>
<evidence type="ECO:0000313" key="8">
    <source>
        <dbReference type="Proteomes" id="UP001220209"/>
    </source>
</evidence>
<organism evidence="4 6">
    <name type="scientific">Burkholderia contaminans</name>
    <dbReference type="NCBI Taxonomy" id="488447"/>
    <lineage>
        <taxon>Bacteria</taxon>
        <taxon>Pseudomonadati</taxon>
        <taxon>Pseudomonadota</taxon>
        <taxon>Betaproteobacteria</taxon>
        <taxon>Burkholderiales</taxon>
        <taxon>Burkholderiaceae</taxon>
        <taxon>Burkholderia</taxon>
        <taxon>Burkholderia cepacia complex</taxon>
    </lineage>
</organism>
<proteinExistence type="predicted"/>
<evidence type="ECO:0000313" key="3">
    <source>
        <dbReference type="EMBL" id="MDN7569231.1"/>
    </source>
</evidence>
<dbReference type="EMBL" id="PQVP01000004">
    <property type="protein sequence ID" value="POZ80381.1"/>
    <property type="molecule type" value="Genomic_DNA"/>
</dbReference>
<reference evidence="2 7" key="3">
    <citation type="submission" date="2021-03" db="EMBL/GenBank/DDBJ databases">
        <title>Clinical course, treatment and visual outcome of an outbreak of Burkholderia contaminans endophthalmitis following cataract surgery.</title>
        <authorList>
            <person name="Lind C."/>
            <person name="Olsen K."/>
            <person name="Angelsen N.K."/>
            <person name="Krefting E.A."/>
            <person name="Fossen K."/>
            <person name="Gravningen K."/>
            <person name="Depoorter E."/>
            <person name="Vandamme P."/>
            <person name="Bertelsen G."/>
        </authorList>
    </citation>
    <scope>NUCLEOTIDE SEQUENCE [LARGE SCALE GENOMIC DNA]</scope>
    <source>
        <strain evidence="2 7">51242556</strain>
    </source>
</reference>
<protein>
    <submittedName>
        <fullName evidence="4">Uncharacterized protein</fullName>
    </submittedName>
</protein>
<reference evidence="5 8" key="4">
    <citation type="submission" date="2021-12" db="EMBL/GenBank/DDBJ databases">
        <title>Genomic and phenotypic characterization of three Burkholderia contaminans isolates recovered from different sources.</title>
        <authorList>
            <person name="Lopez De Volder A."/>
            <person name="Fan Y."/>
            <person name="Nunvar J."/>
            <person name="Herrera T."/>
            <person name="Timp W."/>
            <person name="Degrossi J."/>
        </authorList>
    </citation>
    <scope>NUCLEOTIDE SEQUENCE [LARGE SCALE GENOMIC DNA]</scope>
    <source>
        <strain evidence="5 8">LMG 23361</strain>
        <plasmid evidence="5 8">unnamed2</plasmid>
    </source>
</reference>
<dbReference type="Proteomes" id="UP000664048">
    <property type="component" value="Unassembled WGS sequence"/>
</dbReference>
<evidence type="ECO:0000313" key="5">
    <source>
        <dbReference type="EMBL" id="WFN23866.1"/>
    </source>
</evidence>
<dbReference type="EMBL" id="JAUJQS010000034">
    <property type="protein sequence ID" value="MDN7569231.1"/>
    <property type="molecule type" value="Genomic_DNA"/>
</dbReference>